<dbReference type="eggNOG" id="COG0323">
    <property type="taxonomic scope" value="Bacteria"/>
</dbReference>
<reference evidence="1 2" key="1">
    <citation type="journal article" date="2014" name="Genome Announc.">
        <title>Draft Genome Sequence of the Antitrypanosomally Active Sponge-Associated Bacterium Actinokineospora sp. Strain EG49.</title>
        <authorList>
            <person name="Harjes J."/>
            <person name="Ryu T."/>
            <person name="Abdelmohsen U.R."/>
            <person name="Moitinho-Silva L."/>
            <person name="Horn H."/>
            <person name="Ravasi T."/>
            <person name="Hentschel U."/>
        </authorList>
    </citation>
    <scope>NUCLEOTIDE SEQUENCE [LARGE SCALE GENOMIC DNA]</scope>
    <source>
        <strain evidence="1 2">EG49</strain>
    </source>
</reference>
<evidence type="ECO:0000313" key="1">
    <source>
        <dbReference type="EMBL" id="EWC59288.1"/>
    </source>
</evidence>
<evidence type="ECO:0000313" key="2">
    <source>
        <dbReference type="Proteomes" id="UP000019277"/>
    </source>
</evidence>
<dbReference type="EMBL" id="AYXG01000210">
    <property type="protein sequence ID" value="EWC59288.1"/>
    <property type="molecule type" value="Genomic_DNA"/>
</dbReference>
<dbReference type="RefSeq" id="WP_233427854.1">
    <property type="nucleotide sequence ID" value="NZ_AYXG01000210.1"/>
</dbReference>
<dbReference type="Gene3D" id="3.30.565.10">
    <property type="entry name" value="Histidine kinase-like ATPase, C-terminal domain"/>
    <property type="match status" value="1"/>
</dbReference>
<accession>W7IG50</accession>
<comment type="caution">
    <text evidence="1">The sequence shown here is derived from an EMBL/GenBank/DDBJ whole genome shotgun (WGS) entry which is preliminary data.</text>
</comment>
<name>W7IG50_9PSEU</name>
<dbReference type="InterPro" id="IPR036890">
    <property type="entry name" value="HATPase_C_sf"/>
</dbReference>
<keyword evidence="2" id="KW-1185">Reference proteome</keyword>
<dbReference type="AlphaFoldDB" id="W7IG50"/>
<dbReference type="Proteomes" id="UP000019277">
    <property type="component" value="Unassembled WGS sequence"/>
</dbReference>
<gene>
    <name evidence="1" type="ORF">UO65_5445</name>
</gene>
<dbReference type="Pfam" id="PF13589">
    <property type="entry name" value="HATPase_c_3"/>
    <property type="match status" value="1"/>
</dbReference>
<dbReference type="SUPFAM" id="SSF55874">
    <property type="entry name" value="ATPase domain of HSP90 chaperone/DNA topoisomerase II/histidine kinase"/>
    <property type="match status" value="1"/>
</dbReference>
<dbReference type="STRING" id="909613.UO65_5445"/>
<organism evidence="1 2">
    <name type="scientific">Actinokineospora spheciospongiae</name>
    <dbReference type="NCBI Taxonomy" id="909613"/>
    <lineage>
        <taxon>Bacteria</taxon>
        <taxon>Bacillati</taxon>
        <taxon>Actinomycetota</taxon>
        <taxon>Actinomycetes</taxon>
        <taxon>Pseudonocardiales</taxon>
        <taxon>Pseudonocardiaceae</taxon>
        <taxon>Actinokineospora</taxon>
    </lineage>
</organism>
<protein>
    <submittedName>
        <fullName evidence="1">Putative DNA mismatch repair protein</fullName>
    </submittedName>
</protein>
<sequence>MPLQTGRDQLDDYAKARPLDALAELVWNALDAEATEIDVEIESASTGIGGGDLRIVRRISVSDNGHGMDHERAESAFKSLGDSWKKSLNGRTVNDKRALHGSQGKGRLYVYSLGYKATWSSVAQHGEGRQRVTVMADLARMAGFSISDPAPTSEPTGTLVSILVEEQRNLSALVRDDVAAQLTARLAGHLLANQDITVTLNGATLNPTVLMEGDPTEIVLTPEAAEASAQQTQPPTLVIVDWNDEMRTAPGLVLCNEDRMALIELDKTAPQSPVRSTGYLCWAGFSQSRIDLAVARMKYPELISEATHQYTEHVKARTGAVTAGIVDRLKNEQSYPFDQEVSTDPIQRTEREMFDLVVVSARRVLNAGSRQQRAMSARLLKLAMEERPEGLDKILAETLELSADDRDQLAEMLRYSSLGNIINAAAEVTQRLDLIATLRHFLYSTQASQRFREVDQLHPLVKDNLWLFGEDWRLSRSESSLTTVLRDALHEDALVEADLPSVQGADVERGNRRVDLVLQRTVRSPGGQDRLVVELKRPSVKLGIKELQQVQGYARTLSKHPGVGQTKWTFWLVGSSWDADELEDQLNQRDRAVGHVAAAPTYDIWVTTWGKLLDEAQRRLDFYREQLGYDISQDAAVAKVRARHGLLVPPAEQQQTDKK</sequence>
<proteinExistence type="predicted"/>
<dbReference type="PATRIC" id="fig|909613.9.peg.5442"/>